<dbReference type="PANTHER" id="PTHR24224:SF6">
    <property type="entry name" value="CARDIOACCELERATORY PEPTIDE RECEPTOR-RELATED"/>
    <property type="match status" value="1"/>
</dbReference>
<proteinExistence type="inferred from homology"/>
<dbReference type="PANTHER" id="PTHR24224">
    <property type="entry name" value="CARDIOACCELERATORY PEPTIDE RECEPTOR-RELATED"/>
    <property type="match status" value="1"/>
</dbReference>
<feature type="compositionally biased region" description="Polar residues" evidence="11">
    <location>
        <begin position="44"/>
        <end position="56"/>
    </location>
</feature>
<comment type="caution">
    <text evidence="10">Lacks conserved residue(s) required for the propagation of feature annotation.</text>
</comment>
<keyword evidence="5 10" id="KW-0297">G-protein coupled receptor</keyword>
<dbReference type="AlphaFoldDB" id="A0A8J2RKS3"/>
<dbReference type="InterPro" id="IPR000276">
    <property type="entry name" value="GPCR_Rhodpsn"/>
</dbReference>
<feature type="compositionally biased region" description="Basic and acidic residues" evidence="11">
    <location>
        <begin position="57"/>
        <end position="68"/>
    </location>
</feature>
<dbReference type="PROSITE" id="PS50262">
    <property type="entry name" value="G_PROTEIN_RECEP_F1_2"/>
    <property type="match status" value="1"/>
</dbReference>
<keyword evidence="2" id="KW-1003">Cell membrane</keyword>
<evidence type="ECO:0000256" key="2">
    <source>
        <dbReference type="ARBA" id="ARBA00022475"/>
    </source>
</evidence>
<evidence type="ECO:0000256" key="11">
    <source>
        <dbReference type="SAM" id="MobiDB-lite"/>
    </source>
</evidence>
<dbReference type="GO" id="GO:0008188">
    <property type="term" value="F:neuropeptide receptor activity"/>
    <property type="evidence" value="ECO:0007669"/>
    <property type="project" value="TreeGrafter"/>
</dbReference>
<gene>
    <name evidence="13" type="ORF">DGAL_LOCUS3796</name>
</gene>
<reference evidence="13" key="1">
    <citation type="submission" date="2021-11" db="EMBL/GenBank/DDBJ databases">
        <authorList>
            <person name="Schell T."/>
        </authorList>
    </citation>
    <scope>NUCLEOTIDE SEQUENCE</scope>
    <source>
        <strain evidence="13">M5</strain>
    </source>
</reference>
<organism evidence="13 14">
    <name type="scientific">Daphnia galeata</name>
    <dbReference type="NCBI Taxonomy" id="27404"/>
    <lineage>
        <taxon>Eukaryota</taxon>
        <taxon>Metazoa</taxon>
        <taxon>Ecdysozoa</taxon>
        <taxon>Arthropoda</taxon>
        <taxon>Crustacea</taxon>
        <taxon>Branchiopoda</taxon>
        <taxon>Diplostraca</taxon>
        <taxon>Cladocera</taxon>
        <taxon>Anomopoda</taxon>
        <taxon>Daphniidae</taxon>
        <taxon>Daphnia</taxon>
    </lineage>
</organism>
<dbReference type="InterPro" id="IPR017452">
    <property type="entry name" value="GPCR_Rhodpsn_7TM"/>
</dbReference>
<dbReference type="PRINTS" id="PR00237">
    <property type="entry name" value="GPCRRHODOPSN"/>
</dbReference>
<comment type="caution">
    <text evidence="13">The sequence shown here is derived from an EMBL/GenBank/DDBJ whole genome shotgun (WGS) entry which is preliminary data.</text>
</comment>
<dbReference type="EMBL" id="CAKKLH010000057">
    <property type="protein sequence ID" value="CAH0101464.1"/>
    <property type="molecule type" value="Genomic_DNA"/>
</dbReference>
<evidence type="ECO:0000256" key="3">
    <source>
        <dbReference type="ARBA" id="ARBA00022692"/>
    </source>
</evidence>
<feature type="transmembrane region" description="Helical" evidence="10">
    <location>
        <begin position="159"/>
        <end position="177"/>
    </location>
</feature>
<dbReference type="CDD" id="cd15197">
    <property type="entry name" value="7tmA_NPSR"/>
    <property type="match status" value="1"/>
</dbReference>
<feature type="transmembrane region" description="Helical" evidence="10">
    <location>
        <begin position="282"/>
        <end position="306"/>
    </location>
</feature>
<feature type="compositionally biased region" description="Low complexity" evidence="11">
    <location>
        <begin position="526"/>
        <end position="540"/>
    </location>
</feature>
<keyword evidence="4 10" id="KW-1133">Transmembrane helix</keyword>
<dbReference type="PRINTS" id="PR00896">
    <property type="entry name" value="VASOPRESSINR"/>
</dbReference>
<keyword evidence="8 10" id="KW-0325">Glycoprotein</keyword>
<feature type="domain" description="G-protein coupled receptors family 1 profile" evidence="12">
    <location>
        <begin position="139"/>
        <end position="426"/>
    </location>
</feature>
<accession>A0A8J2RKS3</accession>
<keyword evidence="7 10" id="KW-0675">Receptor</keyword>
<dbReference type="Pfam" id="PF00001">
    <property type="entry name" value="7tm_1"/>
    <property type="match status" value="1"/>
</dbReference>
<evidence type="ECO:0000256" key="7">
    <source>
        <dbReference type="ARBA" id="ARBA00023170"/>
    </source>
</evidence>
<feature type="compositionally biased region" description="Polar residues" evidence="11">
    <location>
        <begin position="567"/>
        <end position="578"/>
    </location>
</feature>
<evidence type="ECO:0000256" key="8">
    <source>
        <dbReference type="ARBA" id="ARBA00023180"/>
    </source>
</evidence>
<feature type="transmembrane region" description="Helical" evidence="10">
    <location>
        <begin position="239"/>
        <end position="259"/>
    </location>
</feature>
<dbReference type="InterPro" id="IPR052665">
    <property type="entry name" value="Neuropeptide-GPCR"/>
</dbReference>
<keyword evidence="6 10" id="KW-0472">Membrane</keyword>
<sequence length="604" mass="66626">MIMPVTAVKHSTQAVHNTLAGVSSADDEPTHKFNLADDTKLSGESSVWHGQSTDVDNTGHHQLDDESRRSRRTTTTTTTNVSDDVCLERTWFNSDQLSGELNLCPSTSNSTEDDFNTFYFYQTEQLAFLWILLILIVVGNMAVLVALSMSSARKSRMNYFIKHLAIADLSVGVISVLTDIVWKITVAWHAGNIACKVIRFSQVLVTYSSTYVLVALSIDRYDAICHPMNFSRGWRRARILVAVAWILSAIFSSPMLVLYEEGLVQGQVQCWIDFKAPWQWQLYLTLVAVSLLVLPALLIFACYIVIVRTIWVQSAALTSSIPSANRNNNNTAGINRAAGSAGTAMLDEDQESRRASSRGIIPRAKIKTVKMTFVIVFVFILCWAPYIVFDLLQVYGHIPKSKTMIAVATFIQSLAPLNSAANPLIYCLFSTHLCRNLRKIPALEWLAVKLEFVVHSMGLCPEWNCCAPDGSNSVDHPSLQNRTTSRGGTATAGRTHHRNSRHTTQQPNQFRGAGNGGHFHRLANNSSSTGTTSTLTTTTSHDVGSAGSHIVKDSSSSRRQHHTSTTNNKRLSSSNDVTQVVAAVPRSTTTIVDEPIPARNSQWV</sequence>
<feature type="transmembrane region" description="Helical" evidence="10">
    <location>
        <begin position="127"/>
        <end position="147"/>
    </location>
</feature>
<evidence type="ECO:0000256" key="4">
    <source>
        <dbReference type="ARBA" id="ARBA00022989"/>
    </source>
</evidence>
<dbReference type="OrthoDB" id="5987909at2759"/>
<name>A0A8J2RKS3_9CRUS</name>
<evidence type="ECO:0000259" key="12">
    <source>
        <dbReference type="PROSITE" id="PS50262"/>
    </source>
</evidence>
<evidence type="ECO:0000256" key="9">
    <source>
        <dbReference type="ARBA" id="ARBA00023224"/>
    </source>
</evidence>
<feature type="region of interest" description="Disordered" evidence="11">
    <location>
        <begin position="476"/>
        <end position="579"/>
    </location>
</feature>
<feature type="region of interest" description="Disordered" evidence="11">
    <location>
        <begin position="44"/>
        <end position="79"/>
    </location>
</feature>
<feature type="compositionally biased region" description="Low complexity" evidence="11">
    <location>
        <begin position="482"/>
        <end position="493"/>
    </location>
</feature>
<dbReference type="InterPro" id="IPR001817">
    <property type="entry name" value="Vasoprsn_rcpt"/>
</dbReference>
<keyword evidence="3 10" id="KW-0812">Transmembrane</keyword>
<evidence type="ECO:0000313" key="14">
    <source>
        <dbReference type="Proteomes" id="UP000789390"/>
    </source>
</evidence>
<dbReference type="PROSITE" id="PS00237">
    <property type="entry name" value="G_PROTEIN_RECEP_F1_1"/>
    <property type="match status" value="1"/>
</dbReference>
<protein>
    <recommendedName>
        <fullName evidence="12">G-protein coupled receptors family 1 profile domain-containing protein</fullName>
    </recommendedName>
</protein>
<feature type="transmembrane region" description="Helical" evidence="10">
    <location>
        <begin position="197"/>
        <end position="218"/>
    </location>
</feature>
<evidence type="ECO:0000313" key="13">
    <source>
        <dbReference type="EMBL" id="CAH0101464.1"/>
    </source>
</evidence>
<evidence type="ECO:0000256" key="10">
    <source>
        <dbReference type="RuleBase" id="RU046427"/>
    </source>
</evidence>
<evidence type="ECO:0000256" key="6">
    <source>
        <dbReference type="ARBA" id="ARBA00023136"/>
    </source>
</evidence>
<comment type="similarity">
    <text evidence="10">Belongs to the G-protein coupled receptor 1 family. Vasopressin/oxytocin receptor subfamily.</text>
</comment>
<keyword evidence="9 10" id="KW-0807">Transducer</keyword>
<dbReference type="Proteomes" id="UP000789390">
    <property type="component" value="Unassembled WGS sequence"/>
</dbReference>
<dbReference type="Gene3D" id="1.20.1070.10">
    <property type="entry name" value="Rhodopsin 7-helix transmembrane proteins"/>
    <property type="match status" value="1"/>
</dbReference>
<dbReference type="GO" id="GO:0005000">
    <property type="term" value="F:vasopressin receptor activity"/>
    <property type="evidence" value="ECO:0007669"/>
    <property type="project" value="InterPro"/>
</dbReference>
<dbReference type="GO" id="GO:0005886">
    <property type="term" value="C:plasma membrane"/>
    <property type="evidence" value="ECO:0007669"/>
    <property type="project" value="UniProtKB-SubCell"/>
</dbReference>
<evidence type="ECO:0000256" key="5">
    <source>
        <dbReference type="ARBA" id="ARBA00023040"/>
    </source>
</evidence>
<dbReference type="SUPFAM" id="SSF81321">
    <property type="entry name" value="Family A G protein-coupled receptor-like"/>
    <property type="match status" value="1"/>
</dbReference>
<evidence type="ECO:0000256" key="1">
    <source>
        <dbReference type="ARBA" id="ARBA00004651"/>
    </source>
</evidence>
<feature type="transmembrane region" description="Helical" evidence="10">
    <location>
        <begin position="373"/>
        <end position="392"/>
    </location>
</feature>
<comment type="subcellular location">
    <subcellularLocation>
        <location evidence="1 10">Cell membrane</location>
        <topology evidence="1 10">Multi-pass membrane protein</topology>
    </subcellularLocation>
</comment>
<keyword evidence="14" id="KW-1185">Reference proteome</keyword>
<dbReference type="FunFam" id="1.20.1070.10:FF:000188">
    <property type="entry name" value="Neuropeptide S receptor"/>
    <property type="match status" value="1"/>
</dbReference>